<evidence type="ECO:0000313" key="2">
    <source>
        <dbReference type="EMBL" id="KAK3369485.1"/>
    </source>
</evidence>
<reference evidence="2" key="2">
    <citation type="submission" date="2023-06" db="EMBL/GenBank/DDBJ databases">
        <authorList>
            <consortium name="Lawrence Berkeley National Laboratory"/>
            <person name="Haridas S."/>
            <person name="Hensen N."/>
            <person name="Bonometti L."/>
            <person name="Westerberg I."/>
            <person name="Brannstrom I.O."/>
            <person name="Guillou S."/>
            <person name="Cros-Aarteil S."/>
            <person name="Calhoun S."/>
            <person name="Kuo A."/>
            <person name="Mondo S."/>
            <person name="Pangilinan J."/>
            <person name="Riley R."/>
            <person name="Labutti K."/>
            <person name="Andreopoulos B."/>
            <person name="Lipzen A."/>
            <person name="Chen C."/>
            <person name="Yanf M."/>
            <person name="Daum C."/>
            <person name="Ng V."/>
            <person name="Clum A."/>
            <person name="Steindorff A."/>
            <person name="Ohm R."/>
            <person name="Martin F."/>
            <person name="Silar P."/>
            <person name="Natvig D."/>
            <person name="Lalanne C."/>
            <person name="Gautier V."/>
            <person name="Ament-Velasquez S.L."/>
            <person name="Kruys A."/>
            <person name="Hutchinson M.I."/>
            <person name="Powell A.J."/>
            <person name="Barry K."/>
            <person name="Miller A.N."/>
            <person name="Grigoriev I.V."/>
            <person name="Debuchy R."/>
            <person name="Gladieux P."/>
            <person name="Thoren M.H."/>
            <person name="Johannesson H."/>
        </authorList>
    </citation>
    <scope>NUCLEOTIDE SEQUENCE</scope>
    <source>
        <strain evidence="2">CBS 958.72</strain>
    </source>
</reference>
<comment type="caution">
    <text evidence="2">The sequence shown here is derived from an EMBL/GenBank/DDBJ whole genome shotgun (WGS) entry which is preliminary data.</text>
</comment>
<feature type="compositionally biased region" description="Acidic residues" evidence="1">
    <location>
        <begin position="233"/>
        <end position="246"/>
    </location>
</feature>
<sequence length="566" mass="61841">MGAGEHPAAPSPYSDGLEDSHDPLAFTPKFPGVPASIRPVGFESDDLISMHEARNRHSAVFDMQSLNASLPSLTISAETVTTAPRHSIAATSADATSEPTVANGEAPQSSVPVCRSRGLPWRTEFGWSETGQMLFDGEPLYSRSKKTTQTSDGSSTRESCSRYTVNDSVDGPDSNPVEAGQSELGGAQSQQEMSQPARKKSRQEQSRTVRGTNCFKKGTKERKRQANGSNGSDEGDEDGNSGDDGDTVAISAPVQDSRRFACPFAKFQPIGFLQKQCWVKLKEISHVKCHLRTVHPMAKEKLDAISKRADKTTSHEDQWYSIYRTLFPGEPLCETPYAQEPMEEVSGYLNNYLRGTGLELLFESWKATWPGDLALTAKFSEFRPVWEQWVSVAFGGNQQAPMLKAGHSNEEASMAQGNSTLDPFDLSQSINLHGLTHPPTDPRNLWAQPETDHYAASLSFSIDAGQSFNPQSYTLQSPAPRPGNVKASEAEPTSGGYTASHSFPADVGHGSDFQPNNSSLVDLAIWPQSPEHLGIFEDSRNRFGSDIERLLSLDPYSLMHDDNHLA</sequence>
<gene>
    <name evidence="2" type="ORF">B0T24DRAFT_361343</name>
</gene>
<feature type="region of interest" description="Disordered" evidence="1">
    <location>
        <begin position="138"/>
        <end position="249"/>
    </location>
</feature>
<organism evidence="2 3">
    <name type="scientific">Lasiosphaeria ovina</name>
    <dbReference type="NCBI Taxonomy" id="92902"/>
    <lineage>
        <taxon>Eukaryota</taxon>
        <taxon>Fungi</taxon>
        <taxon>Dikarya</taxon>
        <taxon>Ascomycota</taxon>
        <taxon>Pezizomycotina</taxon>
        <taxon>Sordariomycetes</taxon>
        <taxon>Sordariomycetidae</taxon>
        <taxon>Sordariales</taxon>
        <taxon>Lasiosphaeriaceae</taxon>
        <taxon>Lasiosphaeria</taxon>
    </lineage>
</organism>
<accession>A0AAE0K521</accession>
<dbReference type="PANTHER" id="PTHR38166">
    <property type="entry name" value="C2H2-TYPE DOMAIN-CONTAINING PROTEIN-RELATED"/>
    <property type="match status" value="1"/>
</dbReference>
<dbReference type="AlphaFoldDB" id="A0AAE0K521"/>
<dbReference type="EMBL" id="JAULSN010000006">
    <property type="protein sequence ID" value="KAK3369485.1"/>
    <property type="molecule type" value="Genomic_DNA"/>
</dbReference>
<reference evidence="2" key="1">
    <citation type="journal article" date="2023" name="Mol. Phylogenet. Evol.">
        <title>Genome-scale phylogeny and comparative genomics of the fungal order Sordariales.</title>
        <authorList>
            <person name="Hensen N."/>
            <person name="Bonometti L."/>
            <person name="Westerberg I."/>
            <person name="Brannstrom I.O."/>
            <person name="Guillou S."/>
            <person name="Cros-Aarteil S."/>
            <person name="Calhoun S."/>
            <person name="Haridas S."/>
            <person name="Kuo A."/>
            <person name="Mondo S."/>
            <person name="Pangilinan J."/>
            <person name="Riley R."/>
            <person name="LaButti K."/>
            <person name="Andreopoulos B."/>
            <person name="Lipzen A."/>
            <person name="Chen C."/>
            <person name="Yan M."/>
            <person name="Daum C."/>
            <person name="Ng V."/>
            <person name="Clum A."/>
            <person name="Steindorff A."/>
            <person name="Ohm R.A."/>
            <person name="Martin F."/>
            <person name="Silar P."/>
            <person name="Natvig D.O."/>
            <person name="Lalanne C."/>
            <person name="Gautier V."/>
            <person name="Ament-Velasquez S.L."/>
            <person name="Kruys A."/>
            <person name="Hutchinson M.I."/>
            <person name="Powell A.J."/>
            <person name="Barry K."/>
            <person name="Miller A.N."/>
            <person name="Grigoriev I.V."/>
            <person name="Debuchy R."/>
            <person name="Gladieux P."/>
            <person name="Hiltunen Thoren M."/>
            <person name="Johannesson H."/>
        </authorList>
    </citation>
    <scope>NUCLEOTIDE SEQUENCE</scope>
    <source>
        <strain evidence="2">CBS 958.72</strain>
    </source>
</reference>
<protein>
    <submittedName>
        <fullName evidence="2">Uncharacterized protein</fullName>
    </submittedName>
</protein>
<dbReference type="Proteomes" id="UP001287356">
    <property type="component" value="Unassembled WGS sequence"/>
</dbReference>
<proteinExistence type="predicted"/>
<name>A0AAE0K521_9PEZI</name>
<evidence type="ECO:0000256" key="1">
    <source>
        <dbReference type="SAM" id="MobiDB-lite"/>
    </source>
</evidence>
<keyword evidence="3" id="KW-1185">Reference proteome</keyword>
<feature type="region of interest" description="Disordered" evidence="1">
    <location>
        <begin position="89"/>
        <end position="112"/>
    </location>
</feature>
<feature type="region of interest" description="Disordered" evidence="1">
    <location>
        <begin position="1"/>
        <end position="35"/>
    </location>
</feature>
<dbReference type="PANTHER" id="PTHR38166:SF1">
    <property type="entry name" value="C2H2-TYPE DOMAIN-CONTAINING PROTEIN"/>
    <property type="match status" value="1"/>
</dbReference>
<evidence type="ECO:0000313" key="3">
    <source>
        <dbReference type="Proteomes" id="UP001287356"/>
    </source>
</evidence>
<feature type="compositionally biased region" description="Polar residues" evidence="1">
    <location>
        <begin position="89"/>
        <end position="111"/>
    </location>
</feature>
<feature type="region of interest" description="Disordered" evidence="1">
    <location>
        <begin position="469"/>
        <end position="499"/>
    </location>
</feature>
<feature type="compositionally biased region" description="Polar residues" evidence="1">
    <location>
        <begin position="147"/>
        <end position="167"/>
    </location>
</feature>